<dbReference type="Proteomes" id="UP001497512">
    <property type="component" value="Chromosome 2"/>
</dbReference>
<sequence length="186" mass="19796">MGHSNLNKLPAGPADEGMQVEAAEDENPPPVLSEASETSTRVPIPAIPGAPQPPMGEMPPPPPELCWLHVVQALLTMPPLRPGAFLHYYTRSNLPGWRGAVSAFHDYAIAEYSTRLAADPLNGLIVQVLANIAQQAALEYREETANVAEGADGTVVEAGIADAILQLEDRETLRPHEDGPNTNGNA</sequence>
<organism evidence="2 3">
    <name type="scientific">Sphagnum troendelagicum</name>
    <dbReference type="NCBI Taxonomy" id="128251"/>
    <lineage>
        <taxon>Eukaryota</taxon>
        <taxon>Viridiplantae</taxon>
        <taxon>Streptophyta</taxon>
        <taxon>Embryophyta</taxon>
        <taxon>Bryophyta</taxon>
        <taxon>Sphagnophytina</taxon>
        <taxon>Sphagnopsida</taxon>
        <taxon>Sphagnales</taxon>
        <taxon>Sphagnaceae</taxon>
        <taxon>Sphagnum</taxon>
    </lineage>
</organism>
<feature type="region of interest" description="Disordered" evidence="1">
    <location>
        <begin position="1"/>
        <end position="53"/>
    </location>
</feature>
<dbReference type="EMBL" id="OZ019894">
    <property type="protein sequence ID" value="CAK9214629.1"/>
    <property type="molecule type" value="Genomic_DNA"/>
</dbReference>
<evidence type="ECO:0000313" key="3">
    <source>
        <dbReference type="Proteomes" id="UP001497512"/>
    </source>
</evidence>
<name>A0ABP0U8J7_9BRYO</name>
<keyword evidence="3" id="KW-1185">Reference proteome</keyword>
<reference evidence="2" key="1">
    <citation type="submission" date="2024-02" db="EMBL/GenBank/DDBJ databases">
        <authorList>
            <consortium name="ELIXIR-Norway"/>
            <consortium name="Elixir Norway"/>
        </authorList>
    </citation>
    <scope>NUCLEOTIDE SEQUENCE</scope>
</reference>
<protein>
    <submittedName>
        <fullName evidence="2">Uncharacterized protein</fullName>
    </submittedName>
</protein>
<evidence type="ECO:0000256" key="1">
    <source>
        <dbReference type="SAM" id="MobiDB-lite"/>
    </source>
</evidence>
<proteinExistence type="predicted"/>
<gene>
    <name evidence="2" type="ORF">CSSPTR1EN2_LOCUS12327</name>
</gene>
<evidence type="ECO:0000313" key="2">
    <source>
        <dbReference type="EMBL" id="CAK9214629.1"/>
    </source>
</evidence>
<accession>A0ABP0U8J7</accession>